<dbReference type="InterPro" id="IPR059020">
    <property type="entry name" value="CapW_CTD"/>
</dbReference>
<dbReference type="Proteomes" id="UP001160625">
    <property type="component" value="Unassembled WGS sequence"/>
</dbReference>
<accession>A0ABT6N4F8</accession>
<evidence type="ECO:0008006" key="7">
    <source>
        <dbReference type="Google" id="ProtNLM"/>
    </source>
</evidence>
<feature type="domain" description="WYL" evidence="2">
    <location>
        <begin position="112"/>
        <end position="177"/>
    </location>
</feature>
<dbReference type="EMBL" id="JARYGZ010000002">
    <property type="protein sequence ID" value="MDH7639971.1"/>
    <property type="molecule type" value="Genomic_DNA"/>
</dbReference>
<feature type="domain" description="DNA-binding transcriptional repressor CapW C-terminal dimerisation" evidence="3">
    <location>
        <begin position="200"/>
        <end position="255"/>
    </location>
</feature>
<keyword evidence="6" id="KW-1185">Reference proteome</keyword>
<feature type="domain" description="DNA-binding transcriptional repressor CapW winged helix-turn-helix" evidence="4">
    <location>
        <begin position="11"/>
        <end position="89"/>
    </location>
</feature>
<dbReference type="Pfam" id="PF26107">
    <property type="entry name" value="BrxR_CTD"/>
    <property type="match status" value="1"/>
</dbReference>
<protein>
    <recommendedName>
        <fullName evidence="7">WYL domain-containing protein</fullName>
    </recommendedName>
</protein>
<dbReference type="InterPro" id="IPR026881">
    <property type="entry name" value="WYL_dom"/>
</dbReference>
<dbReference type="Pfam" id="PF26109">
    <property type="entry name" value="WHD_BrxR"/>
    <property type="match status" value="1"/>
</dbReference>
<dbReference type="RefSeq" id="WP_281045335.1">
    <property type="nucleotide sequence ID" value="NZ_JARYGZ010000002.1"/>
</dbReference>
<evidence type="ECO:0000313" key="6">
    <source>
        <dbReference type="Proteomes" id="UP001160625"/>
    </source>
</evidence>
<proteinExistence type="predicted"/>
<organism evidence="5 6">
    <name type="scientific">Sphingomonas oryzagri</name>
    <dbReference type="NCBI Taxonomy" id="3042314"/>
    <lineage>
        <taxon>Bacteria</taxon>
        <taxon>Pseudomonadati</taxon>
        <taxon>Pseudomonadota</taxon>
        <taxon>Alphaproteobacteria</taxon>
        <taxon>Sphingomonadales</taxon>
        <taxon>Sphingomonadaceae</taxon>
        <taxon>Sphingomonas</taxon>
    </lineage>
</organism>
<evidence type="ECO:0000259" key="3">
    <source>
        <dbReference type="Pfam" id="PF26107"/>
    </source>
</evidence>
<gene>
    <name evidence="5" type="ORF">QGN17_14640</name>
</gene>
<evidence type="ECO:0000256" key="1">
    <source>
        <dbReference type="SAM" id="MobiDB-lite"/>
    </source>
</evidence>
<reference evidence="5" key="1">
    <citation type="submission" date="2023-04" db="EMBL/GenBank/DDBJ databases">
        <title>Sphingomonas sp. MAHUQ-71 isolated from rice field.</title>
        <authorList>
            <person name="Huq M.A."/>
        </authorList>
    </citation>
    <scope>NUCLEOTIDE SEQUENCE</scope>
    <source>
        <strain evidence="5">MAHUQ-71</strain>
    </source>
</reference>
<evidence type="ECO:0000259" key="2">
    <source>
        <dbReference type="Pfam" id="PF13280"/>
    </source>
</evidence>
<dbReference type="PROSITE" id="PS52050">
    <property type="entry name" value="WYL"/>
    <property type="match status" value="1"/>
</dbReference>
<comment type="caution">
    <text evidence="5">The sequence shown here is derived from an EMBL/GenBank/DDBJ whole genome shotgun (WGS) entry which is preliminary data.</text>
</comment>
<dbReference type="InterPro" id="IPR059019">
    <property type="entry name" value="WHD_CapW"/>
</dbReference>
<evidence type="ECO:0000313" key="5">
    <source>
        <dbReference type="EMBL" id="MDH7639971.1"/>
    </source>
</evidence>
<feature type="region of interest" description="Disordered" evidence="1">
    <location>
        <begin position="251"/>
        <end position="278"/>
    </location>
</feature>
<evidence type="ECO:0000259" key="4">
    <source>
        <dbReference type="Pfam" id="PF26109"/>
    </source>
</evidence>
<name>A0ABT6N4F8_9SPHN</name>
<dbReference type="Pfam" id="PF13280">
    <property type="entry name" value="WYL"/>
    <property type="match status" value="1"/>
</dbReference>
<sequence>METDDLKPAIRTRLAWLDQCFAWRGQANRSDLIERFGISPAQAAIDFRVYLAKCREPAPFYDTVRKAYVASDRHVGLAEPGDAPPMLDVVASGAGRRFEALPSPSRLCPASVVRHLYQAMELGRRIEIDYASMSTGDRQTQWIAPARIGFDGERIHFRAWSYRHGEWRDYLPVRVSEASSFATEAPPDALPIDEQWETRVRIELRPRSDLSPEQQKAVRLEYGFEGDFLVVETNEALAFYVDRRWGLDLPGSRLERRDRDPAPSSRTGPTAHAAREGD</sequence>